<dbReference type="EMBL" id="FQZU01000023">
    <property type="protein sequence ID" value="SHK38986.1"/>
    <property type="molecule type" value="Genomic_DNA"/>
</dbReference>
<dbReference type="NCBIfam" id="TIGR02605">
    <property type="entry name" value="CxxC_CxxC_SSSS"/>
    <property type="match status" value="1"/>
</dbReference>
<dbReference type="RefSeq" id="WP_012609368.1">
    <property type="nucleotide sequence ID" value="NZ_FQZU01000023.1"/>
</dbReference>
<accession>A0A1M6S2T1</accession>
<evidence type="ECO:0000259" key="1">
    <source>
        <dbReference type="SMART" id="SM00834"/>
    </source>
</evidence>
<keyword evidence="3" id="KW-1185">Reference proteome</keyword>
<evidence type="ECO:0000313" key="3">
    <source>
        <dbReference type="Proteomes" id="UP000183994"/>
    </source>
</evidence>
<dbReference type="Pfam" id="PF09723">
    <property type="entry name" value="Zn_ribbon_8"/>
    <property type="match status" value="1"/>
</dbReference>
<dbReference type="AlphaFoldDB" id="A0A1M6S2T1"/>
<dbReference type="OrthoDB" id="9813321at2"/>
<dbReference type="SMART" id="SM00834">
    <property type="entry name" value="CxxC_CXXC_SSSS"/>
    <property type="match status" value="1"/>
</dbReference>
<sequence length="64" mass="6961">MPIYEFNCKKCGRDFEEIVGMSDKETPPCPKCGAKETERLMSCFSSRRGGSFAKSSCGPPGGFS</sequence>
<gene>
    <name evidence="2" type="ORF">SAMN02745216_03374</name>
</gene>
<organism evidence="2 3">
    <name type="scientific">Desulfatibacillum alkenivorans DSM 16219</name>
    <dbReference type="NCBI Taxonomy" id="1121393"/>
    <lineage>
        <taxon>Bacteria</taxon>
        <taxon>Pseudomonadati</taxon>
        <taxon>Thermodesulfobacteriota</taxon>
        <taxon>Desulfobacteria</taxon>
        <taxon>Desulfobacterales</taxon>
        <taxon>Desulfatibacillaceae</taxon>
        <taxon>Desulfatibacillum</taxon>
    </lineage>
</organism>
<name>A0A1M6S2T1_9BACT</name>
<evidence type="ECO:0000313" key="2">
    <source>
        <dbReference type="EMBL" id="SHK38986.1"/>
    </source>
</evidence>
<reference evidence="3" key="1">
    <citation type="submission" date="2016-11" db="EMBL/GenBank/DDBJ databases">
        <authorList>
            <person name="Varghese N."/>
            <person name="Submissions S."/>
        </authorList>
    </citation>
    <scope>NUCLEOTIDE SEQUENCE [LARGE SCALE GENOMIC DNA]</scope>
    <source>
        <strain evidence="3">DSM 16219</strain>
    </source>
</reference>
<dbReference type="InterPro" id="IPR013429">
    <property type="entry name" value="Regulatory_FmdB_Zinc_ribbon"/>
</dbReference>
<protein>
    <submittedName>
        <fullName evidence="2">Putative regulatory protein, FmdB family</fullName>
    </submittedName>
</protein>
<dbReference type="Proteomes" id="UP000183994">
    <property type="component" value="Unassembled WGS sequence"/>
</dbReference>
<dbReference type="STRING" id="1121393.SAMN02745216_03374"/>
<feature type="domain" description="Putative regulatory protein FmdB zinc ribbon" evidence="1">
    <location>
        <begin position="1"/>
        <end position="42"/>
    </location>
</feature>
<proteinExistence type="predicted"/>